<keyword evidence="8" id="KW-0830">Ubiquinone</keyword>
<dbReference type="NCBIfam" id="NF004321">
    <property type="entry name" value="PRK05715.1-3"/>
    <property type="match status" value="1"/>
</dbReference>
<comment type="subunit">
    <text evidence="8">NDH-1 is composed of 14 different subunits. Subunits NuoA, H, J, K, L, M, N constitute the membrane sector of the complex.</text>
</comment>
<name>A0A1J5DQ53_9BACT</name>
<protein>
    <recommendedName>
        <fullName evidence="8">NADH-quinone oxidoreductase subunit K</fullName>
        <ecNumber evidence="8">7.1.1.-</ecNumber>
    </recommendedName>
    <alternativeName>
        <fullName evidence="8">NADH dehydrogenase I subunit K</fullName>
    </alternativeName>
    <alternativeName>
        <fullName evidence="8">NDH-1 subunit K</fullName>
    </alternativeName>
</protein>
<proteinExistence type="inferred from homology"/>
<evidence type="ECO:0000256" key="1">
    <source>
        <dbReference type="ARBA" id="ARBA00004141"/>
    </source>
</evidence>
<gene>
    <name evidence="8" type="primary">nuoK</name>
    <name evidence="9" type="ORF">AUJ95_07955</name>
</gene>
<accession>A0A1J5DQ53</accession>
<evidence type="ECO:0000313" key="9">
    <source>
        <dbReference type="EMBL" id="OIP37595.1"/>
    </source>
</evidence>
<dbReference type="EC" id="7.1.1.-" evidence="8"/>
<dbReference type="HAMAP" id="MF_01456">
    <property type="entry name" value="NDH1_NuoK"/>
    <property type="match status" value="1"/>
</dbReference>
<keyword evidence="7 8" id="KW-0472">Membrane</keyword>
<evidence type="ECO:0000256" key="7">
    <source>
        <dbReference type="ARBA" id="ARBA00023136"/>
    </source>
</evidence>
<keyword evidence="3 8" id="KW-0813">Transport</keyword>
<dbReference type="Gene3D" id="1.10.287.3510">
    <property type="match status" value="1"/>
</dbReference>
<dbReference type="InterPro" id="IPR039428">
    <property type="entry name" value="NUOK/Mnh_C1-like"/>
</dbReference>
<comment type="caution">
    <text evidence="9">The sequence shown here is derived from an EMBL/GenBank/DDBJ whole genome shotgun (WGS) entry which is preliminary data.</text>
</comment>
<sequence length="101" mass="11433">MCLTNYLILSAIFFCLGIYGVLVRRNAVMILLSIELMLNAANINFVAFAKYMYPHMLTGHIFTMFVIAIEAAEVAVALAIILSAYRHMKSINVEDINLMKW</sequence>
<keyword evidence="8" id="KW-0520">NAD</keyword>
<organism evidence="9 10">
    <name type="scientific">Candidatus Desantisbacteria bacterium CG2_30_40_21</name>
    <dbReference type="NCBI Taxonomy" id="1817895"/>
    <lineage>
        <taxon>Bacteria</taxon>
        <taxon>Candidatus Desantisiibacteriota</taxon>
    </lineage>
</organism>
<dbReference type="NCBIfam" id="NF004323">
    <property type="entry name" value="PRK05715.1-5"/>
    <property type="match status" value="1"/>
</dbReference>
<evidence type="ECO:0000256" key="5">
    <source>
        <dbReference type="ARBA" id="ARBA00022719"/>
    </source>
</evidence>
<feature type="transmembrane region" description="Helical" evidence="8">
    <location>
        <begin position="30"/>
        <end position="49"/>
    </location>
</feature>
<keyword evidence="4 8" id="KW-0812">Transmembrane</keyword>
<dbReference type="PANTHER" id="PTHR11434">
    <property type="entry name" value="NADH-UBIQUINONE OXIDOREDUCTASE SUBUNIT ND4L"/>
    <property type="match status" value="1"/>
</dbReference>
<feature type="transmembrane region" description="Helical" evidence="8">
    <location>
        <begin position="61"/>
        <end position="82"/>
    </location>
</feature>
<dbReference type="EMBL" id="MNYI01000204">
    <property type="protein sequence ID" value="OIP37595.1"/>
    <property type="molecule type" value="Genomic_DNA"/>
</dbReference>
<dbReference type="Pfam" id="PF00420">
    <property type="entry name" value="Oxidored_q2"/>
    <property type="match status" value="1"/>
</dbReference>
<keyword evidence="8" id="KW-1278">Translocase</keyword>
<evidence type="ECO:0000256" key="3">
    <source>
        <dbReference type="ARBA" id="ARBA00022448"/>
    </source>
</evidence>
<comment type="similarity">
    <text evidence="2 8">Belongs to the complex I subunit 4L family.</text>
</comment>
<feature type="transmembrane region" description="Helical" evidence="8">
    <location>
        <begin position="6"/>
        <end position="23"/>
    </location>
</feature>
<dbReference type="GO" id="GO:0048038">
    <property type="term" value="F:quinone binding"/>
    <property type="evidence" value="ECO:0007669"/>
    <property type="project" value="UniProtKB-KW"/>
</dbReference>
<reference evidence="9 10" key="1">
    <citation type="journal article" date="2016" name="Environ. Microbiol.">
        <title>Genomic resolution of a cold subsurface aquifer community provides metabolic insights for novel microbes adapted to high CO concentrations.</title>
        <authorList>
            <person name="Probst A.J."/>
            <person name="Castelle C.J."/>
            <person name="Singh A."/>
            <person name="Brown C.T."/>
            <person name="Anantharaman K."/>
            <person name="Sharon I."/>
            <person name="Hug L.A."/>
            <person name="Burstein D."/>
            <person name="Emerson J.B."/>
            <person name="Thomas B.C."/>
            <person name="Banfield J.F."/>
        </authorList>
    </citation>
    <scope>NUCLEOTIDE SEQUENCE [LARGE SCALE GENOMIC DNA]</scope>
    <source>
        <strain evidence="9">CG2_30_40_21</strain>
    </source>
</reference>
<keyword evidence="5 8" id="KW-0874">Quinone</keyword>
<dbReference type="STRING" id="1817895.AUJ95_07955"/>
<evidence type="ECO:0000313" key="10">
    <source>
        <dbReference type="Proteomes" id="UP000183085"/>
    </source>
</evidence>
<dbReference type="NCBIfam" id="NF004320">
    <property type="entry name" value="PRK05715.1-2"/>
    <property type="match status" value="1"/>
</dbReference>
<dbReference type="Proteomes" id="UP000183085">
    <property type="component" value="Unassembled WGS sequence"/>
</dbReference>
<keyword evidence="6 8" id="KW-1133">Transmembrane helix</keyword>
<dbReference type="PANTHER" id="PTHR11434:SF16">
    <property type="entry name" value="NADH-UBIQUINONE OXIDOREDUCTASE CHAIN 4L"/>
    <property type="match status" value="1"/>
</dbReference>
<evidence type="ECO:0000256" key="8">
    <source>
        <dbReference type="HAMAP-Rule" id="MF_01456"/>
    </source>
</evidence>
<evidence type="ECO:0000256" key="6">
    <source>
        <dbReference type="ARBA" id="ARBA00022989"/>
    </source>
</evidence>
<comment type="function">
    <text evidence="8">NDH-1 shuttles electrons from NADH, via FMN and iron-sulfur (Fe-S) centers, to quinones in the respiratory chain. The immediate electron acceptor for the enzyme in this species is believed to be ubiquinone. Couples the redox reaction to proton translocation (for every two electrons transferred, four hydrogen ions are translocated across the cytoplasmic membrane), and thus conserves the redox energy in a proton gradient.</text>
</comment>
<dbReference type="GO" id="GO:0005886">
    <property type="term" value="C:plasma membrane"/>
    <property type="evidence" value="ECO:0007669"/>
    <property type="project" value="UniProtKB-SubCell"/>
</dbReference>
<dbReference type="AlphaFoldDB" id="A0A1J5DQ53"/>
<dbReference type="GO" id="GO:0030964">
    <property type="term" value="C:NADH dehydrogenase complex"/>
    <property type="evidence" value="ECO:0007669"/>
    <property type="project" value="TreeGrafter"/>
</dbReference>
<evidence type="ECO:0000256" key="2">
    <source>
        <dbReference type="ARBA" id="ARBA00010519"/>
    </source>
</evidence>
<keyword evidence="8" id="KW-1003">Cell membrane</keyword>
<dbReference type="GO" id="GO:0050136">
    <property type="term" value="F:NADH dehydrogenase (quinone) (non-electrogenic) activity"/>
    <property type="evidence" value="ECO:0007669"/>
    <property type="project" value="UniProtKB-UniRule"/>
</dbReference>
<dbReference type="FunFam" id="1.10.287.3510:FF:000001">
    <property type="entry name" value="NADH-quinone oxidoreductase subunit K"/>
    <property type="match status" value="1"/>
</dbReference>
<dbReference type="GO" id="GO:0042773">
    <property type="term" value="P:ATP synthesis coupled electron transport"/>
    <property type="evidence" value="ECO:0007669"/>
    <property type="project" value="InterPro"/>
</dbReference>
<comment type="catalytic activity">
    <reaction evidence="8">
        <text>a quinone + NADH + 5 H(+)(in) = a quinol + NAD(+) + 4 H(+)(out)</text>
        <dbReference type="Rhea" id="RHEA:57888"/>
        <dbReference type="ChEBI" id="CHEBI:15378"/>
        <dbReference type="ChEBI" id="CHEBI:24646"/>
        <dbReference type="ChEBI" id="CHEBI:57540"/>
        <dbReference type="ChEBI" id="CHEBI:57945"/>
        <dbReference type="ChEBI" id="CHEBI:132124"/>
    </reaction>
</comment>
<dbReference type="NCBIfam" id="NF004322">
    <property type="entry name" value="PRK05715.1-4"/>
    <property type="match status" value="1"/>
</dbReference>
<comment type="subcellular location">
    <subcellularLocation>
        <location evidence="8">Cell membrane</location>
        <topology evidence="8">Multi-pass membrane protein</topology>
    </subcellularLocation>
    <subcellularLocation>
        <location evidence="1">Membrane</location>
        <topology evidence="1">Multi-pass membrane protein</topology>
    </subcellularLocation>
</comment>
<dbReference type="InterPro" id="IPR001133">
    <property type="entry name" value="NADH_UbQ_OxRdtase_chain4L/K"/>
</dbReference>
<evidence type="ECO:0000256" key="4">
    <source>
        <dbReference type="ARBA" id="ARBA00022692"/>
    </source>
</evidence>